<evidence type="ECO:0000256" key="1">
    <source>
        <dbReference type="SAM" id="MobiDB-lite"/>
    </source>
</evidence>
<feature type="compositionally biased region" description="Low complexity" evidence="1">
    <location>
        <begin position="60"/>
        <end position="71"/>
    </location>
</feature>
<name>A0A0F6SDQ1_9BACT</name>
<reference evidence="2 3" key="1">
    <citation type="submission" date="2015-03" db="EMBL/GenBank/DDBJ databases">
        <title>Genome assembly of Sandaracinus amylolyticus DSM 53668.</title>
        <authorList>
            <person name="Sharma G."/>
            <person name="Subramanian S."/>
        </authorList>
    </citation>
    <scope>NUCLEOTIDE SEQUENCE [LARGE SCALE GENOMIC DNA]</scope>
    <source>
        <strain evidence="2 3">DSM 53668</strain>
    </source>
</reference>
<feature type="region of interest" description="Disordered" evidence="1">
    <location>
        <begin position="53"/>
        <end position="91"/>
    </location>
</feature>
<feature type="compositionally biased region" description="Basic and acidic residues" evidence="1">
    <location>
        <begin position="76"/>
        <end position="91"/>
    </location>
</feature>
<gene>
    <name evidence="2" type="ORF">DB32_000983</name>
</gene>
<evidence type="ECO:0000313" key="3">
    <source>
        <dbReference type="Proteomes" id="UP000034883"/>
    </source>
</evidence>
<keyword evidence="3" id="KW-1185">Reference proteome</keyword>
<dbReference type="AlphaFoldDB" id="A0A0F6SDQ1"/>
<dbReference type="STRING" id="927083.DB32_000983"/>
<proteinExistence type="predicted"/>
<protein>
    <submittedName>
        <fullName evidence="2">Uncharacterized protein</fullName>
    </submittedName>
</protein>
<dbReference type="Proteomes" id="UP000034883">
    <property type="component" value="Chromosome"/>
</dbReference>
<evidence type="ECO:0000313" key="2">
    <source>
        <dbReference type="EMBL" id="AKF03834.1"/>
    </source>
</evidence>
<sequence length="91" mass="9824">MRELGRVTSAAARTLASFDTEGDRLRDGDLQRAPSCVRGVVNVICERVGERTNGVDARIPPGGSSMGAPSSFVTSDRSDRYDGVRDHDHHP</sequence>
<accession>A0A0F6SDQ1</accession>
<dbReference type="KEGG" id="samy:DB32_000983"/>
<organism evidence="2 3">
    <name type="scientific">Sandaracinus amylolyticus</name>
    <dbReference type="NCBI Taxonomy" id="927083"/>
    <lineage>
        <taxon>Bacteria</taxon>
        <taxon>Pseudomonadati</taxon>
        <taxon>Myxococcota</taxon>
        <taxon>Polyangia</taxon>
        <taxon>Polyangiales</taxon>
        <taxon>Sandaracinaceae</taxon>
        <taxon>Sandaracinus</taxon>
    </lineage>
</organism>
<dbReference type="EMBL" id="CP011125">
    <property type="protein sequence ID" value="AKF03834.1"/>
    <property type="molecule type" value="Genomic_DNA"/>
</dbReference>